<evidence type="ECO:0000256" key="1">
    <source>
        <dbReference type="SAM" id="Phobius"/>
    </source>
</evidence>
<protein>
    <recommendedName>
        <fullName evidence="4">DUF2784 domain-containing protein</fullName>
    </recommendedName>
</protein>
<keyword evidence="1" id="KW-0472">Membrane</keyword>
<evidence type="ECO:0000313" key="2">
    <source>
        <dbReference type="EMBL" id="SMD42679.1"/>
    </source>
</evidence>
<gene>
    <name evidence="2" type="ORF">SAMN00777080_1241</name>
</gene>
<reference evidence="3" key="1">
    <citation type="submission" date="2017-04" db="EMBL/GenBank/DDBJ databases">
        <authorList>
            <person name="Varghese N."/>
            <person name="Submissions S."/>
        </authorList>
    </citation>
    <scope>NUCLEOTIDE SEQUENCE [LARGE SCALE GENOMIC DNA]</scope>
    <source>
        <strain evidence="3">DSM 16537</strain>
    </source>
</reference>
<keyword evidence="1" id="KW-0812">Transmembrane</keyword>
<dbReference type="STRING" id="758820.SAMN00777080_1241"/>
<feature type="transmembrane region" description="Helical" evidence="1">
    <location>
        <begin position="6"/>
        <end position="25"/>
    </location>
</feature>
<evidence type="ECO:0008006" key="4">
    <source>
        <dbReference type="Google" id="ProtNLM"/>
    </source>
</evidence>
<keyword evidence="1" id="KW-1133">Transmembrane helix</keyword>
<dbReference type="Pfam" id="PF10861">
    <property type="entry name" value="DUF2784"/>
    <property type="match status" value="1"/>
</dbReference>
<evidence type="ECO:0000313" key="3">
    <source>
        <dbReference type="Proteomes" id="UP000192333"/>
    </source>
</evidence>
<feature type="transmembrane region" description="Helical" evidence="1">
    <location>
        <begin position="32"/>
        <end position="53"/>
    </location>
</feature>
<dbReference type="InterPro" id="IPR021218">
    <property type="entry name" value="DUF2784"/>
</dbReference>
<keyword evidence="3" id="KW-1185">Reference proteome</keyword>
<dbReference type="Proteomes" id="UP000192333">
    <property type="component" value="Chromosome I"/>
</dbReference>
<dbReference type="RefSeq" id="WP_084119456.1">
    <property type="nucleotide sequence ID" value="NZ_LT838813.1"/>
</dbReference>
<feature type="transmembrane region" description="Helical" evidence="1">
    <location>
        <begin position="99"/>
        <end position="117"/>
    </location>
</feature>
<sequence>MLQVADILFTVFHTLLILFNLFAWIWKPLRKWHFVTISLTLASWVILGIWYGWGYCPLTDWHWDILRNLGRTDLPNSYITFIIKRLSGLDFDPNLVDTMTLSLALLAFFISIKVNFFPRKNP</sequence>
<dbReference type="AlphaFoldDB" id="A0A1W2H1B3"/>
<organism evidence="2 3">
    <name type="scientific">Aquiflexum balticum DSM 16537</name>
    <dbReference type="NCBI Taxonomy" id="758820"/>
    <lineage>
        <taxon>Bacteria</taxon>
        <taxon>Pseudomonadati</taxon>
        <taxon>Bacteroidota</taxon>
        <taxon>Cytophagia</taxon>
        <taxon>Cytophagales</taxon>
        <taxon>Cyclobacteriaceae</taxon>
        <taxon>Aquiflexum</taxon>
    </lineage>
</organism>
<name>A0A1W2H1B3_9BACT</name>
<dbReference type="OrthoDB" id="9813998at2"/>
<accession>A0A1W2H1B3</accession>
<dbReference type="EMBL" id="LT838813">
    <property type="protein sequence ID" value="SMD42679.1"/>
    <property type="molecule type" value="Genomic_DNA"/>
</dbReference>
<proteinExistence type="predicted"/>